<evidence type="ECO:0000313" key="3">
    <source>
        <dbReference type="Proteomes" id="UP001159405"/>
    </source>
</evidence>
<evidence type="ECO:0000313" key="2">
    <source>
        <dbReference type="EMBL" id="CAH3166489.1"/>
    </source>
</evidence>
<comment type="caution">
    <text evidence="2">The sequence shown here is derived from an EMBL/GenBank/DDBJ whole genome shotgun (WGS) entry which is preliminary data.</text>
</comment>
<sequence>MPPKVKAISRKKAAREGHRTTVKRIAYAVSEQLDASYSDVNLDGNKQALALIVSKLHQQRQSLHVKLETLKVVDEEILSIVEEEEIGDEIREADLTPAKTVDAPKDETPVSASKVVTSDFLPSNDSVESPKP</sequence>
<dbReference type="EMBL" id="CALNXK010000137">
    <property type="protein sequence ID" value="CAH3166489.1"/>
    <property type="molecule type" value="Genomic_DNA"/>
</dbReference>
<protein>
    <submittedName>
        <fullName evidence="2">Uncharacterized protein</fullName>
    </submittedName>
</protein>
<feature type="compositionally biased region" description="Polar residues" evidence="1">
    <location>
        <begin position="110"/>
        <end position="132"/>
    </location>
</feature>
<organism evidence="2 3">
    <name type="scientific">Porites lobata</name>
    <dbReference type="NCBI Taxonomy" id="104759"/>
    <lineage>
        <taxon>Eukaryota</taxon>
        <taxon>Metazoa</taxon>
        <taxon>Cnidaria</taxon>
        <taxon>Anthozoa</taxon>
        <taxon>Hexacorallia</taxon>
        <taxon>Scleractinia</taxon>
        <taxon>Fungiina</taxon>
        <taxon>Poritidae</taxon>
        <taxon>Porites</taxon>
    </lineage>
</organism>
<proteinExistence type="predicted"/>
<accession>A0ABN8QLZ1</accession>
<evidence type="ECO:0000256" key="1">
    <source>
        <dbReference type="SAM" id="MobiDB-lite"/>
    </source>
</evidence>
<keyword evidence="3" id="KW-1185">Reference proteome</keyword>
<dbReference type="Proteomes" id="UP001159405">
    <property type="component" value="Unassembled WGS sequence"/>
</dbReference>
<gene>
    <name evidence="2" type="ORF">PLOB_00007792</name>
</gene>
<feature type="region of interest" description="Disordered" evidence="1">
    <location>
        <begin position="95"/>
        <end position="132"/>
    </location>
</feature>
<name>A0ABN8QLZ1_9CNID</name>
<reference evidence="2 3" key="1">
    <citation type="submission" date="2022-05" db="EMBL/GenBank/DDBJ databases">
        <authorList>
            <consortium name="Genoscope - CEA"/>
            <person name="William W."/>
        </authorList>
    </citation>
    <scope>NUCLEOTIDE SEQUENCE [LARGE SCALE GENOMIC DNA]</scope>
</reference>